<feature type="domain" description="TRASH" evidence="2">
    <location>
        <begin position="445"/>
        <end position="483"/>
    </location>
</feature>
<dbReference type="SUPFAM" id="SSF47240">
    <property type="entry name" value="Ferritin-like"/>
    <property type="match status" value="5"/>
</dbReference>
<feature type="domain" description="TRASH" evidence="2">
    <location>
        <begin position="231"/>
        <end position="269"/>
    </location>
</feature>
<proteinExistence type="predicted"/>
<dbReference type="AlphaFoldDB" id="A0A0F8DUF3"/>
<dbReference type="PATRIC" id="fig|2209.56.peg.3151"/>
<evidence type="ECO:0000313" key="3">
    <source>
        <dbReference type="EMBL" id="KKG06273.1"/>
    </source>
</evidence>
<dbReference type="SMART" id="SM00746">
    <property type="entry name" value="TRASH"/>
    <property type="match status" value="5"/>
</dbReference>
<protein>
    <recommendedName>
        <fullName evidence="2">TRASH domain-containing protein</fullName>
    </recommendedName>
</protein>
<comment type="caution">
    <text evidence="3">The sequence shown here is derived from an EMBL/GenBank/DDBJ whole genome shotgun (WGS) entry which is preliminary data.</text>
</comment>
<feature type="domain" description="TRASH" evidence="2">
    <location>
        <begin position="324"/>
        <end position="362"/>
    </location>
</feature>
<dbReference type="Proteomes" id="UP000034152">
    <property type="component" value="Unassembled WGS sequence"/>
</dbReference>
<evidence type="ECO:0000313" key="4">
    <source>
        <dbReference type="EMBL" id="KKH90530.1"/>
    </source>
</evidence>
<dbReference type="InterPro" id="IPR011017">
    <property type="entry name" value="TRASH_dom"/>
</dbReference>
<feature type="compositionally biased region" description="Polar residues" evidence="1">
    <location>
        <begin position="426"/>
        <end position="440"/>
    </location>
</feature>
<gene>
    <name evidence="3" type="ORF">DU47_13650</name>
    <name evidence="4" type="ORF">DU80_14595</name>
</gene>
<feature type="region of interest" description="Disordered" evidence="1">
    <location>
        <begin position="368"/>
        <end position="440"/>
    </location>
</feature>
<keyword evidence="6" id="KW-1185">Reference proteome</keyword>
<feature type="compositionally biased region" description="Basic and acidic residues" evidence="1">
    <location>
        <begin position="288"/>
        <end position="297"/>
    </location>
</feature>
<organism evidence="3 6">
    <name type="scientific">Methanosarcina mazei</name>
    <name type="common">Methanosarcina frisia</name>
    <dbReference type="NCBI Taxonomy" id="2209"/>
    <lineage>
        <taxon>Archaea</taxon>
        <taxon>Methanobacteriati</taxon>
        <taxon>Methanobacteriota</taxon>
        <taxon>Stenosarchaea group</taxon>
        <taxon>Methanomicrobia</taxon>
        <taxon>Methanosarcinales</taxon>
        <taxon>Methanosarcinaceae</taxon>
        <taxon>Methanosarcina</taxon>
    </lineage>
</organism>
<dbReference type="InterPro" id="IPR009078">
    <property type="entry name" value="Ferritin-like_SF"/>
</dbReference>
<name>A0A0F8DUF3_METMZ</name>
<dbReference type="Proteomes" id="UP000034578">
    <property type="component" value="Unassembled WGS sequence"/>
</dbReference>
<feature type="domain" description="TRASH" evidence="2">
    <location>
        <begin position="74"/>
        <end position="112"/>
    </location>
</feature>
<dbReference type="InterPro" id="IPR007029">
    <property type="entry name" value="YHS_dom"/>
</dbReference>
<dbReference type="GO" id="GO:0016491">
    <property type="term" value="F:oxidoreductase activity"/>
    <property type="evidence" value="ECO:0007669"/>
    <property type="project" value="InterPro"/>
</dbReference>
<dbReference type="PROSITE" id="PS51257">
    <property type="entry name" value="PROKAR_LIPOPROTEIN"/>
    <property type="match status" value="1"/>
</dbReference>
<dbReference type="InterPro" id="IPR012348">
    <property type="entry name" value="RNR-like"/>
</dbReference>
<evidence type="ECO:0000256" key="1">
    <source>
        <dbReference type="SAM" id="MobiDB-lite"/>
    </source>
</evidence>
<dbReference type="RefSeq" id="WP_048048056.1">
    <property type="nucleotide sequence ID" value="NZ_AP019780.1"/>
</dbReference>
<feature type="region of interest" description="Disordered" evidence="1">
    <location>
        <begin position="273"/>
        <end position="315"/>
    </location>
</feature>
<evidence type="ECO:0000313" key="6">
    <source>
        <dbReference type="Proteomes" id="UP000034578"/>
    </source>
</evidence>
<dbReference type="EMBL" id="JJOS01000012">
    <property type="protein sequence ID" value="KKG06273.1"/>
    <property type="molecule type" value="Genomic_DNA"/>
</dbReference>
<sequence length="493" mass="53885">MKILKIMAILLAVVAVVSAAGCFEKAEVAGNETQKASEQVTTAALPTTSVAKSAPSVTPLAKENTNLTSSTVLDVVCKMKIDKRTAEFTSEYKGTTYYFCALSCKEEFDANPEKYISSETTEDETPEASEQVTSVAANNADSTPSSVVDVICGMTIDKGTAEFTSEYKGTTYYFCALSCKEKFDANPEKYISSETTENNSEITENKTQEASEQETSLATKSTNSTSSTVVDVVYKMKIDKRTAEFTSEYKGTTYYFCALSCKKEFDANPEKYLGSEKTENNSVTTEDETQKNCKTTENETAETSEQVTSATTNDMDSTSSSVVDVVCKMKIDKRTAKFTSEYKGTTYYFCALSCKNEFDANPQKYIGSETTENETQENSETTENSSNTTENKTQEASEQATAVATNSTDSTASTVATENETEEASEQVTPETTNNTDSASSSVVDVICGMTIDKRTAEFKSEYKGTTYYFCALSCKEKFNANPEKYISSETTE</sequence>
<feature type="compositionally biased region" description="Polar residues" evidence="1">
    <location>
        <begin position="396"/>
        <end position="418"/>
    </location>
</feature>
<feature type="domain" description="TRASH" evidence="2">
    <location>
        <begin position="149"/>
        <end position="187"/>
    </location>
</feature>
<evidence type="ECO:0000259" key="2">
    <source>
        <dbReference type="SMART" id="SM00746"/>
    </source>
</evidence>
<evidence type="ECO:0000313" key="5">
    <source>
        <dbReference type="Proteomes" id="UP000034152"/>
    </source>
</evidence>
<dbReference type="GeneID" id="97802325"/>
<dbReference type="Pfam" id="PF04945">
    <property type="entry name" value="YHS"/>
    <property type="match status" value="5"/>
</dbReference>
<accession>A0A0F8DUF3</accession>
<feature type="region of interest" description="Disordered" evidence="1">
    <location>
        <begin position="191"/>
        <end position="222"/>
    </location>
</feature>
<dbReference type="Gene3D" id="1.10.620.20">
    <property type="entry name" value="Ribonucleotide Reductase, subunit A"/>
    <property type="match status" value="4"/>
</dbReference>
<feature type="compositionally biased region" description="Low complexity" evidence="1">
    <location>
        <begin position="378"/>
        <end position="391"/>
    </location>
</feature>
<reference evidence="5 6" key="1">
    <citation type="journal article" date="2015" name="ISME J.">
        <title>Genomic and phenotypic differentiation among Methanosarcina mazei populations from Columbia River sediment.</title>
        <authorList>
            <person name="Youngblut N.D."/>
            <person name="Wirth J.S."/>
            <person name="Henriksen J.R."/>
            <person name="Smith M."/>
            <person name="Simon H."/>
            <person name="Metcalf W.W."/>
            <person name="Whitaker R.J."/>
        </authorList>
    </citation>
    <scope>NUCLEOTIDE SEQUENCE [LARGE SCALE GENOMIC DNA]</scope>
    <source>
        <strain evidence="4 5">1.H.M.2.1</strain>
        <strain evidence="3 6">2.F.A.2.4</strain>
    </source>
</reference>
<feature type="compositionally biased region" description="Low complexity" evidence="1">
    <location>
        <begin position="192"/>
        <end position="202"/>
    </location>
</feature>
<dbReference type="EMBL" id="JJQU01000021">
    <property type="protein sequence ID" value="KKH90530.1"/>
    <property type="molecule type" value="Genomic_DNA"/>
</dbReference>